<reference evidence="2 3" key="1">
    <citation type="submission" date="2018-02" db="EMBL/GenBank/DDBJ databases">
        <title>Complete genome sequencing of Faecalibacterium prausnitzii strains isolated from the human gut.</title>
        <authorList>
            <person name="Fitzgerald B.C."/>
            <person name="Shkoporov A.N."/>
            <person name="Ross P.R."/>
            <person name="Hill C."/>
        </authorList>
    </citation>
    <scope>NUCLEOTIDE SEQUENCE [LARGE SCALE GENOMIC DNA]</scope>
    <source>
        <strain evidence="2 3">APC942/32-1</strain>
    </source>
</reference>
<keyword evidence="2" id="KW-0808">Transferase</keyword>
<dbReference type="AlphaFoldDB" id="A0A329TNW3"/>
<evidence type="ECO:0000313" key="2">
    <source>
        <dbReference type="EMBL" id="RAW51045.1"/>
    </source>
</evidence>
<dbReference type="InterPro" id="IPR016181">
    <property type="entry name" value="Acyl_CoA_acyltransferase"/>
</dbReference>
<protein>
    <submittedName>
        <fullName evidence="2">N-acetyltransferase</fullName>
    </submittedName>
</protein>
<feature type="domain" description="N-acetyltransferase" evidence="1">
    <location>
        <begin position="108"/>
        <end position="252"/>
    </location>
</feature>
<gene>
    <name evidence="2" type="ORF">C4N26_13600</name>
</gene>
<dbReference type="Gene3D" id="3.40.630.30">
    <property type="match status" value="1"/>
</dbReference>
<accession>A0A329TNW3</accession>
<proteinExistence type="predicted"/>
<organism evidence="2 3">
    <name type="scientific">Faecalibacterium prausnitzii</name>
    <dbReference type="NCBI Taxonomy" id="853"/>
    <lineage>
        <taxon>Bacteria</taxon>
        <taxon>Bacillati</taxon>
        <taxon>Bacillota</taxon>
        <taxon>Clostridia</taxon>
        <taxon>Eubacteriales</taxon>
        <taxon>Oscillospiraceae</taxon>
        <taxon>Faecalibacterium</taxon>
    </lineage>
</organism>
<dbReference type="PROSITE" id="PS51186">
    <property type="entry name" value="GNAT"/>
    <property type="match status" value="1"/>
</dbReference>
<name>A0A329TNW3_9FIRM</name>
<evidence type="ECO:0000259" key="1">
    <source>
        <dbReference type="PROSITE" id="PS51186"/>
    </source>
</evidence>
<comment type="caution">
    <text evidence="2">The sequence shown here is derived from an EMBL/GenBank/DDBJ whole genome shotgun (WGS) entry which is preliminary data.</text>
</comment>
<dbReference type="EMBL" id="PRLB01000018">
    <property type="protein sequence ID" value="RAW51045.1"/>
    <property type="molecule type" value="Genomic_DNA"/>
</dbReference>
<dbReference type="GO" id="GO:0016747">
    <property type="term" value="F:acyltransferase activity, transferring groups other than amino-acyl groups"/>
    <property type="evidence" value="ECO:0007669"/>
    <property type="project" value="InterPro"/>
</dbReference>
<dbReference type="Pfam" id="PF13508">
    <property type="entry name" value="Acetyltransf_7"/>
    <property type="match status" value="1"/>
</dbReference>
<sequence>MIAQIKTPRQKQRFLNACRGKLSLGATMPLAFALFGKSQPGRFFAGPTLALDVGGSTAWLAGHANPEELAGFLAFCGCEAVVLDEAECPPPTGWKRAKTHSVFGLAPGRQLPLPEADAALWQSLAKNTEPAAGKAADMLFPDRPSKRDDFYSELCSKRSRGLARVWTLEREGNIICTVGAYALANGQAYMACGETVEALRGKGIGGRLIVEMANALAAEGWMPVFLCSPERVHFYTRLGFEKMGEYARYAAL</sequence>
<dbReference type="Proteomes" id="UP000251144">
    <property type="component" value="Unassembled WGS sequence"/>
</dbReference>
<evidence type="ECO:0000313" key="3">
    <source>
        <dbReference type="Proteomes" id="UP000251144"/>
    </source>
</evidence>
<dbReference type="RefSeq" id="WP_158401739.1">
    <property type="nucleotide sequence ID" value="NZ_PRLB01000018.1"/>
</dbReference>
<dbReference type="InterPro" id="IPR000182">
    <property type="entry name" value="GNAT_dom"/>
</dbReference>
<dbReference type="OrthoDB" id="1843469at2"/>
<dbReference type="CDD" id="cd04301">
    <property type="entry name" value="NAT_SF"/>
    <property type="match status" value="1"/>
</dbReference>
<dbReference type="SUPFAM" id="SSF55729">
    <property type="entry name" value="Acyl-CoA N-acyltransferases (Nat)"/>
    <property type="match status" value="1"/>
</dbReference>